<dbReference type="EMBL" id="LDJJ01000009">
    <property type="protein sequence ID" value="KRG71380.1"/>
    <property type="molecule type" value="Genomic_DNA"/>
</dbReference>
<organism evidence="3 4">
    <name type="scientific">Stenotrophomonas terrae</name>
    <dbReference type="NCBI Taxonomy" id="405446"/>
    <lineage>
        <taxon>Bacteria</taxon>
        <taxon>Pseudomonadati</taxon>
        <taxon>Pseudomonadota</taxon>
        <taxon>Gammaproteobacteria</taxon>
        <taxon>Lysobacterales</taxon>
        <taxon>Lysobacteraceae</taxon>
        <taxon>Stenotrophomonas</taxon>
    </lineage>
</organism>
<feature type="compositionally biased region" description="Basic and acidic residues" evidence="1">
    <location>
        <begin position="673"/>
        <end position="682"/>
    </location>
</feature>
<dbReference type="GO" id="GO:0003676">
    <property type="term" value="F:nucleic acid binding"/>
    <property type="evidence" value="ECO:0007669"/>
    <property type="project" value="InterPro"/>
</dbReference>
<feature type="region of interest" description="Disordered" evidence="1">
    <location>
        <begin position="650"/>
        <end position="686"/>
    </location>
</feature>
<feature type="region of interest" description="Disordered" evidence="1">
    <location>
        <begin position="155"/>
        <end position="182"/>
    </location>
</feature>
<reference evidence="3 4" key="1">
    <citation type="submission" date="2015-05" db="EMBL/GenBank/DDBJ databases">
        <title>Genome sequencing and analysis of members of genus Stenotrophomonas.</title>
        <authorList>
            <person name="Patil P.P."/>
            <person name="Midha S."/>
            <person name="Patil P.B."/>
        </authorList>
    </citation>
    <scope>NUCLEOTIDE SEQUENCE [LARGE SCALE GENOMIC DNA]</scope>
    <source>
        <strain evidence="3 4">DSM 18941</strain>
    </source>
</reference>
<dbReference type="Proteomes" id="UP000051863">
    <property type="component" value="Unassembled WGS sequence"/>
</dbReference>
<evidence type="ECO:0000256" key="1">
    <source>
        <dbReference type="SAM" id="MobiDB-lite"/>
    </source>
</evidence>
<dbReference type="InterPro" id="IPR012337">
    <property type="entry name" value="RNaseH-like_sf"/>
</dbReference>
<feature type="compositionally biased region" description="Polar residues" evidence="1">
    <location>
        <begin position="662"/>
        <end position="672"/>
    </location>
</feature>
<dbReference type="InterPro" id="IPR015378">
    <property type="entry name" value="Transposase-like_Mu_C"/>
</dbReference>
<evidence type="ECO:0000313" key="4">
    <source>
        <dbReference type="Proteomes" id="UP000051863"/>
    </source>
</evidence>
<dbReference type="GO" id="GO:0015074">
    <property type="term" value="P:DNA integration"/>
    <property type="evidence" value="ECO:0007669"/>
    <property type="project" value="InterPro"/>
</dbReference>
<feature type="compositionally biased region" description="Basic residues" evidence="1">
    <location>
        <begin position="160"/>
        <end position="177"/>
    </location>
</feature>
<feature type="domain" description="Integrase catalytic" evidence="2">
    <location>
        <begin position="293"/>
        <end position="511"/>
    </location>
</feature>
<keyword evidence="4" id="KW-1185">Reference proteome</keyword>
<dbReference type="InterPro" id="IPR036397">
    <property type="entry name" value="RNaseH_sf"/>
</dbReference>
<comment type="caution">
    <text evidence="3">The sequence shown here is derived from an EMBL/GenBank/DDBJ whole genome shotgun (WGS) entry which is preliminary data.</text>
</comment>
<protein>
    <recommendedName>
        <fullName evidence="2">Integrase catalytic domain-containing protein</fullName>
    </recommendedName>
</protein>
<dbReference type="SUPFAM" id="SSF53098">
    <property type="entry name" value="Ribonuclease H-like"/>
    <property type="match status" value="1"/>
</dbReference>
<evidence type="ECO:0000259" key="2">
    <source>
        <dbReference type="PROSITE" id="PS50994"/>
    </source>
</evidence>
<dbReference type="PROSITE" id="PS50994">
    <property type="entry name" value="INTEGRASE"/>
    <property type="match status" value="1"/>
</dbReference>
<name>A0A0R0D022_9GAMM</name>
<dbReference type="Pfam" id="PF09299">
    <property type="entry name" value="Mu-transpos_C"/>
    <property type="match status" value="1"/>
</dbReference>
<dbReference type="InterPro" id="IPR001584">
    <property type="entry name" value="Integrase_cat-core"/>
</dbReference>
<dbReference type="AlphaFoldDB" id="A0A0R0D022"/>
<proteinExistence type="predicted"/>
<gene>
    <name evidence="3" type="ORF">ABB27_03810</name>
</gene>
<dbReference type="PATRIC" id="fig|405446.3.peg.3909"/>
<dbReference type="Gene3D" id="3.30.420.10">
    <property type="entry name" value="Ribonuclease H-like superfamily/Ribonuclease H"/>
    <property type="match status" value="1"/>
</dbReference>
<accession>A0A0R0D022</accession>
<dbReference type="OrthoDB" id="501284at2"/>
<sequence length="735" mass="83211">MILKIGDVLVLDPDSNKRARVVWMTPDRASVALYPLDADRAFPELVPAAALEAGILARQTRLMPDPFMIAVMEDQLKQVHKDRRDRAWRLIRPLVAEVPYIFAADRRGALVSDTVERARSGSDPDLQRVTKALVYLYLRRFWQRGMTANALLPDYEKSGGRGKTRKAGERKRGRPRKFGNQMGVNVTPDMRKVFSVAYSRYYVSQVKGKYTLIGAYRKMVSDFYSVKDIDPETGQIMHYQHEVIEAQGGIPTFEQFQYWSSKDHLRLEIKRKRMGEKLYDKDMRGLLGTSNAEVIGPGSRYQIDATIGDVYLVSRLDPNLIIGRPVVYVVIDVFSRLIVGIYIGLEGPSWVSAMMALANTAMDKVAYCAQFGITIQQEDWPAHHLPGTLLGDRGEIESEKIDTLINSFNVSVENASSYRADWKGIVESRFRLLPAKFKAYTPGYIDVDYRQRGGTDYRLDAVLNLDDFTKIIINCVLHYNNSHEITTYDCDRGVRADGVPAIPSHLWEWGIRHRSGTLRAFPEDLVKFSLMPKDRASVSETGIAFRGCFYTCQRAIEERWFDKARQDGRWQVSVSYDPRDLDQVYLHSSGANMAFEVCTLTDRSRADRHLSSWEIDQVDQRDKHRRADERTDALLASANTDAANERVIKEAQERRGPPSKASAASRTANISRNRAEEKKASRATDTFRFGEHASGAMRPSAEVVPISGRIMPADDIDYSAPSIDEILGDDDGHRA</sequence>
<evidence type="ECO:0000313" key="3">
    <source>
        <dbReference type="EMBL" id="KRG71380.1"/>
    </source>
</evidence>
<dbReference type="RefSeq" id="WP_057626890.1">
    <property type="nucleotide sequence ID" value="NZ_LDJJ01000009.1"/>
</dbReference>